<evidence type="ECO:0000313" key="1">
    <source>
        <dbReference type="EMBL" id="GME83450.1"/>
    </source>
</evidence>
<proteinExistence type="predicted"/>
<gene>
    <name evidence="1" type="ORF">Amon02_000617800</name>
</gene>
<protein>
    <submittedName>
        <fullName evidence="1">Unnamed protein product</fullName>
    </submittedName>
</protein>
<dbReference type="Proteomes" id="UP001165064">
    <property type="component" value="Unassembled WGS sequence"/>
</dbReference>
<dbReference type="EMBL" id="BSXS01004762">
    <property type="protein sequence ID" value="GME83450.1"/>
    <property type="molecule type" value="Genomic_DNA"/>
</dbReference>
<comment type="caution">
    <text evidence="1">The sequence shown here is derived from an EMBL/GenBank/DDBJ whole genome shotgun (WGS) entry which is preliminary data.</text>
</comment>
<accession>A0ACB5T8W3</accession>
<reference evidence="1" key="1">
    <citation type="submission" date="2023-04" db="EMBL/GenBank/DDBJ databases">
        <title>Ambrosiozyma monospora NBRC 10751.</title>
        <authorList>
            <person name="Ichikawa N."/>
            <person name="Sato H."/>
            <person name="Tonouchi N."/>
        </authorList>
    </citation>
    <scope>NUCLEOTIDE SEQUENCE</scope>
    <source>
        <strain evidence="1">NBRC 10751</strain>
    </source>
</reference>
<sequence>MSGIAPIGSRNGKQSTTSIGHPSQKDTYISSSKSQATATAMATSTATSFRYQLVRKPSRLDGLDTQGQKLDIRAHQRTYQGAYVRTCLGCLSFSLLIMKLFSKEFMPIGLVFQIYSLLICIIGYFRSKNLDLYFINFSDPEWFKNYDWDLDGDGELDNNYYFKTSGNYVLWLTVISGACYLVLFVLLLRV</sequence>
<organism evidence="1 2">
    <name type="scientific">Ambrosiozyma monospora</name>
    <name type="common">Yeast</name>
    <name type="synonym">Endomycopsis monosporus</name>
    <dbReference type="NCBI Taxonomy" id="43982"/>
    <lineage>
        <taxon>Eukaryota</taxon>
        <taxon>Fungi</taxon>
        <taxon>Dikarya</taxon>
        <taxon>Ascomycota</taxon>
        <taxon>Saccharomycotina</taxon>
        <taxon>Pichiomycetes</taxon>
        <taxon>Pichiales</taxon>
        <taxon>Pichiaceae</taxon>
        <taxon>Ambrosiozyma</taxon>
    </lineage>
</organism>
<name>A0ACB5T8W3_AMBMO</name>
<evidence type="ECO:0000313" key="2">
    <source>
        <dbReference type="Proteomes" id="UP001165064"/>
    </source>
</evidence>
<keyword evidence="2" id="KW-1185">Reference proteome</keyword>